<reference evidence="6 7" key="1">
    <citation type="journal article" date="2018" name="Sci. Rep.">
        <title>Comparative analysis of the Pocillopora damicornis genome highlights role of immune system in coral evolution.</title>
        <authorList>
            <person name="Cunning R."/>
            <person name="Bay R.A."/>
            <person name="Gillette P."/>
            <person name="Baker A.C."/>
            <person name="Traylor-Knowles N."/>
        </authorList>
    </citation>
    <scope>NUCLEOTIDE SEQUENCE [LARGE SCALE GENOMIC DNA]</scope>
    <source>
        <strain evidence="6">RSMAS</strain>
        <tissue evidence="6">Whole animal</tissue>
    </source>
</reference>
<keyword evidence="7" id="KW-1185">Reference proteome</keyword>
<dbReference type="EMBL" id="RCHS01004020">
    <property type="protein sequence ID" value="RMX38334.1"/>
    <property type="molecule type" value="Genomic_DNA"/>
</dbReference>
<feature type="region of interest" description="Disordered" evidence="4">
    <location>
        <begin position="1"/>
        <end position="21"/>
    </location>
</feature>
<dbReference type="GO" id="GO:0003713">
    <property type="term" value="F:transcription coactivator activity"/>
    <property type="evidence" value="ECO:0007669"/>
    <property type="project" value="InterPro"/>
</dbReference>
<evidence type="ECO:0000256" key="2">
    <source>
        <dbReference type="ARBA" id="ARBA00008081"/>
    </source>
</evidence>
<evidence type="ECO:0000256" key="3">
    <source>
        <dbReference type="ARBA" id="ARBA00023242"/>
    </source>
</evidence>
<feature type="compositionally biased region" description="Polar residues" evidence="4">
    <location>
        <begin position="92"/>
        <end position="105"/>
    </location>
</feature>
<dbReference type="SMART" id="SM01275">
    <property type="entry name" value="MamL-1"/>
    <property type="match status" value="1"/>
</dbReference>
<feature type="region of interest" description="Disordered" evidence="4">
    <location>
        <begin position="76"/>
        <end position="105"/>
    </location>
</feature>
<feature type="compositionally biased region" description="Polar residues" evidence="4">
    <location>
        <begin position="323"/>
        <end position="337"/>
    </location>
</feature>
<gene>
    <name evidence="6" type="ORF">pdam_00005505</name>
</gene>
<protein>
    <recommendedName>
        <fullName evidence="5">Neurogenic mastermind-like N-terminal domain-containing protein</fullName>
    </recommendedName>
</protein>
<feature type="region of interest" description="Disordered" evidence="4">
    <location>
        <begin position="304"/>
        <end position="345"/>
    </location>
</feature>
<comment type="similarity">
    <text evidence="2">Belongs to the mastermind family.</text>
</comment>
<feature type="region of interest" description="Disordered" evidence="4">
    <location>
        <begin position="446"/>
        <end position="469"/>
    </location>
</feature>
<feature type="compositionally biased region" description="Polar residues" evidence="4">
    <location>
        <begin position="1"/>
        <end position="12"/>
    </location>
</feature>
<feature type="compositionally biased region" description="Low complexity" evidence="4">
    <location>
        <begin position="596"/>
        <end position="611"/>
    </location>
</feature>
<accession>A0A3M6TAN1</accession>
<feature type="region of interest" description="Disordered" evidence="4">
    <location>
        <begin position="365"/>
        <end position="391"/>
    </location>
</feature>
<name>A0A3M6TAN1_POCDA</name>
<feature type="region of interest" description="Disordered" evidence="4">
    <location>
        <begin position="262"/>
        <end position="291"/>
    </location>
</feature>
<feature type="region of interest" description="Disordered" evidence="4">
    <location>
        <begin position="552"/>
        <end position="632"/>
    </location>
</feature>
<dbReference type="InterPro" id="IPR046370">
    <property type="entry name" value="MAML_N_sf"/>
</dbReference>
<evidence type="ECO:0000256" key="1">
    <source>
        <dbReference type="ARBA" id="ARBA00004123"/>
    </source>
</evidence>
<dbReference type="Pfam" id="PF09596">
    <property type="entry name" value="MamL-1"/>
    <property type="match status" value="1"/>
</dbReference>
<keyword evidence="3" id="KW-0539">Nucleus</keyword>
<feature type="compositionally biased region" description="Low complexity" evidence="4">
    <location>
        <begin position="370"/>
        <end position="387"/>
    </location>
</feature>
<dbReference type="InterPro" id="IPR019082">
    <property type="entry name" value="Mastermind-like_N"/>
</dbReference>
<feature type="compositionally biased region" description="Polar residues" evidence="4">
    <location>
        <begin position="562"/>
        <end position="590"/>
    </location>
</feature>
<dbReference type="Gene3D" id="6.10.250.970">
    <property type="match status" value="1"/>
</dbReference>
<dbReference type="GO" id="GO:0016607">
    <property type="term" value="C:nuclear speck"/>
    <property type="evidence" value="ECO:0007669"/>
    <property type="project" value="InterPro"/>
</dbReference>
<comment type="subcellular location">
    <subcellularLocation>
        <location evidence="1">Nucleus</location>
    </subcellularLocation>
</comment>
<evidence type="ECO:0000259" key="5">
    <source>
        <dbReference type="SMART" id="SM01275"/>
    </source>
</evidence>
<feature type="compositionally biased region" description="Polar residues" evidence="4">
    <location>
        <begin position="446"/>
        <end position="467"/>
    </location>
</feature>
<dbReference type="Proteomes" id="UP000275408">
    <property type="component" value="Unassembled WGS sequence"/>
</dbReference>
<feature type="compositionally biased region" description="Low complexity" evidence="4">
    <location>
        <begin position="552"/>
        <end position="561"/>
    </location>
</feature>
<dbReference type="GO" id="GO:0007219">
    <property type="term" value="P:Notch signaling pathway"/>
    <property type="evidence" value="ECO:0007669"/>
    <property type="project" value="InterPro"/>
</dbReference>
<dbReference type="OMA" id="GQANHEG"/>
<evidence type="ECO:0000313" key="7">
    <source>
        <dbReference type="Proteomes" id="UP000275408"/>
    </source>
</evidence>
<sequence>MNETGSRSSAGMTSPRHPTHQAVMDRLRQRFSQYRKRHYDCQKQYAESLPAVQDMERQEALNLHKRALDSRNRMMNMNGKTSKQNDGEGKVEQQQTANGFEKSTNAIYQIREQQILLKKRKHEQNMNSTQNSYVESNDDNLGGEYMSKLQRHDGVLHVSSTEGQNTVVSVNQPHRITHAPSQVHQPNFNPISIHETVGTETYARSGSHRLPLDFKREKGAIDSCDESTHSENGPGTVVNGEDYIRQELIHFENVIKRFNEDSAPATSQSMHPSVGDRASLSGIDDKKKHPQSLQLKEIARKSQFAQAQPVMSFGESQERPKQHSSQYPVGPTGQQSPGLRHPYTAGKYPEGLSVISNNQRQLPRQYQMALSSQSPLQQQQQQQQPQPFYGFQQDSLPKLTHMPSQVQQLFTHKFQSQPVISSSSQVAGLRGPVSSHDMTRYTIPRSQTQYQRQKSMPPLQNQPYSNSDSQYQQQVGSYQGDLSGFSDQTNTYHYQRRNSFPIYHRTNSQPQENFSRGMQHTLGSNQASLLRGVLQTPSQNVVDDRDSYLMNSNMSFSSSSSPQTVPLLTRRTPSSNGDLNTVAPGSQHSSMMYRGSIQQQQQSDSVLQQGSEFQTSSVPLREMTERYSSVTEGDAQYGGIPPLSSLDKAPSFTSLLEQSAINQGNLETTYTGSIPNLDLLGELLG</sequence>
<evidence type="ECO:0000256" key="4">
    <source>
        <dbReference type="SAM" id="MobiDB-lite"/>
    </source>
</evidence>
<feature type="domain" description="Neurogenic mastermind-like N-terminal" evidence="5">
    <location>
        <begin position="18"/>
        <end position="77"/>
    </location>
</feature>
<comment type="caution">
    <text evidence="6">The sequence shown here is derived from an EMBL/GenBank/DDBJ whole genome shotgun (WGS) entry which is preliminary data.</text>
</comment>
<dbReference type="AlphaFoldDB" id="A0A3M6TAN1"/>
<dbReference type="GO" id="GO:0045944">
    <property type="term" value="P:positive regulation of transcription by RNA polymerase II"/>
    <property type="evidence" value="ECO:0007669"/>
    <property type="project" value="InterPro"/>
</dbReference>
<organism evidence="6 7">
    <name type="scientific">Pocillopora damicornis</name>
    <name type="common">Cauliflower coral</name>
    <name type="synonym">Millepora damicornis</name>
    <dbReference type="NCBI Taxonomy" id="46731"/>
    <lineage>
        <taxon>Eukaryota</taxon>
        <taxon>Metazoa</taxon>
        <taxon>Cnidaria</taxon>
        <taxon>Anthozoa</taxon>
        <taxon>Hexacorallia</taxon>
        <taxon>Scleractinia</taxon>
        <taxon>Astrocoeniina</taxon>
        <taxon>Pocilloporidae</taxon>
        <taxon>Pocillopora</taxon>
    </lineage>
</organism>
<dbReference type="OrthoDB" id="5982619at2759"/>
<evidence type="ECO:0000313" key="6">
    <source>
        <dbReference type="EMBL" id="RMX38334.1"/>
    </source>
</evidence>
<proteinExistence type="inferred from homology"/>